<keyword evidence="5" id="KW-1185">Reference proteome</keyword>
<dbReference type="Pfam" id="PF00171">
    <property type="entry name" value="Aldedh"/>
    <property type="match status" value="1"/>
</dbReference>
<keyword evidence="2" id="KW-0560">Oxidoreductase</keyword>
<evidence type="ECO:0000259" key="3">
    <source>
        <dbReference type="Pfam" id="PF00171"/>
    </source>
</evidence>
<dbReference type="InterPro" id="IPR016162">
    <property type="entry name" value="Ald_DH_N"/>
</dbReference>
<dbReference type="CDD" id="cd07138">
    <property type="entry name" value="ALDH_CddD_SSP0762"/>
    <property type="match status" value="1"/>
</dbReference>
<dbReference type="EMBL" id="CP136511">
    <property type="protein sequence ID" value="WOD14135.1"/>
    <property type="molecule type" value="Genomic_DNA"/>
</dbReference>
<dbReference type="Gene3D" id="3.40.605.10">
    <property type="entry name" value="Aldehyde Dehydrogenase, Chain A, domain 1"/>
    <property type="match status" value="1"/>
</dbReference>
<dbReference type="RefSeq" id="WP_317015924.1">
    <property type="nucleotide sequence ID" value="NZ_CP136511.1"/>
</dbReference>
<evidence type="ECO:0000256" key="2">
    <source>
        <dbReference type="ARBA" id="ARBA00023002"/>
    </source>
</evidence>
<gene>
    <name evidence="4" type="ORF">RW095_01005</name>
</gene>
<dbReference type="Proteomes" id="UP001302652">
    <property type="component" value="Chromosome 3"/>
</dbReference>
<sequence>MKHYGKFYIDGAWVDALGNDSFALVNPATEEAFATIALGSIDDVDRAVSAASRAFPKFGQSPPRDRIDLLTNIAAEVERREGDIMSALTQEMGCPTGLKQHVRSGVAAFRQAIETLREYRFETRLGENIIRREAIGVAGLITPWNWPVQLICNKLASAFAAGCPVVLKPSEYTPLSALLIAELVHDAGAPPGTFNLVNGDGPTVGHAISAHEDIGVVSFTGSTRAGIMVAEAASSSVKRVAQELGGKSPNIVLPDADLRAAAAFNVTRGFSNSGQSCHSPTRLLVHEDQLDEVLGYLVEAVDKLHVGDPSSPHTTHGPVVNRAQFERIQHYINAGIAEGARLVCGGPGRPDGFERGFYIRPTIFSNVCRDMTIAREEIFGMVTSVLTYRTVDEAVELANDTPYGLGAYVFSKDRKKALDVCREVKAGRVFFNGAPANTEAPMGGYKKSGNGREMGVYGMEEYLEIKAIMGFA</sequence>
<evidence type="ECO:0000313" key="5">
    <source>
        <dbReference type="Proteomes" id="UP001302652"/>
    </source>
</evidence>
<dbReference type="Gene3D" id="3.40.309.10">
    <property type="entry name" value="Aldehyde Dehydrogenase, Chain A, domain 2"/>
    <property type="match status" value="1"/>
</dbReference>
<comment type="similarity">
    <text evidence="1">Belongs to the aldehyde dehydrogenase family.</text>
</comment>
<dbReference type="PANTHER" id="PTHR42804">
    <property type="entry name" value="ALDEHYDE DEHYDROGENASE"/>
    <property type="match status" value="1"/>
</dbReference>
<accession>A0ABZ0EC99</accession>
<dbReference type="InterPro" id="IPR016163">
    <property type="entry name" value="Ald_DH_C"/>
</dbReference>
<dbReference type="SUPFAM" id="SSF53720">
    <property type="entry name" value="ALDH-like"/>
    <property type="match status" value="1"/>
</dbReference>
<evidence type="ECO:0000313" key="4">
    <source>
        <dbReference type="EMBL" id="WOD14135.1"/>
    </source>
</evidence>
<proteinExistence type="inferred from homology"/>
<name>A0ABZ0EC99_9BURK</name>
<dbReference type="PANTHER" id="PTHR42804:SF1">
    <property type="entry name" value="ALDEHYDE DEHYDROGENASE-RELATED"/>
    <property type="match status" value="1"/>
</dbReference>
<evidence type="ECO:0000256" key="1">
    <source>
        <dbReference type="ARBA" id="ARBA00009986"/>
    </source>
</evidence>
<organism evidence="4 5">
    <name type="scientific">Paraburkholderia kirstenboschensis</name>
    <dbReference type="NCBI Taxonomy" id="1245436"/>
    <lineage>
        <taxon>Bacteria</taxon>
        <taxon>Pseudomonadati</taxon>
        <taxon>Pseudomonadota</taxon>
        <taxon>Betaproteobacteria</taxon>
        <taxon>Burkholderiales</taxon>
        <taxon>Burkholderiaceae</taxon>
        <taxon>Paraburkholderia</taxon>
    </lineage>
</organism>
<reference evidence="4 5" key="1">
    <citation type="submission" date="2023-10" db="EMBL/GenBank/DDBJ databases">
        <title>Surface-active antibiotics is a multifunctional adaptation for post-fire microbes.</title>
        <authorList>
            <person name="Liu M.D."/>
            <person name="Du Y."/>
            <person name="Koupaei S.K."/>
            <person name="Kim N.R."/>
            <person name="Zhang W."/>
            <person name="Traxler M.F."/>
        </authorList>
    </citation>
    <scope>NUCLEOTIDE SEQUENCE [LARGE SCALE GENOMIC DNA]</scope>
    <source>
        <strain evidence="4 5">F3</strain>
    </source>
</reference>
<protein>
    <submittedName>
        <fullName evidence="4">Aldehyde dehydrogenase family protein</fullName>
    </submittedName>
</protein>
<dbReference type="InterPro" id="IPR015590">
    <property type="entry name" value="Aldehyde_DH_dom"/>
</dbReference>
<feature type="domain" description="Aldehyde dehydrogenase" evidence="3">
    <location>
        <begin position="13"/>
        <end position="468"/>
    </location>
</feature>
<dbReference type="InterPro" id="IPR016161">
    <property type="entry name" value="Ald_DH/histidinol_DH"/>
</dbReference>